<feature type="compositionally biased region" description="Basic and acidic residues" evidence="5">
    <location>
        <begin position="417"/>
        <end position="426"/>
    </location>
</feature>
<dbReference type="PROSITE" id="PS00107">
    <property type="entry name" value="PROTEIN_KINASE_ATP"/>
    <property type="match status" value="1"/>
</dbReference>
<feature type="binding site" evidence="4">
    <location>
        <position position="175"/>
    </location>
    <ligand>
        <name>ATP</name>
        <dbReference type="ChEBI" id="CHEBI:30616"/>
    </ligand>
</feature>
<dbReference type="InterPro" id="IPR008271">
    <property type="entry name" value="Ser/Thr_kinase_AS"/>
</dbReference>
<dbReference type="PANTHER" id="PTHR48012">
    <property type="entry name" value="STERILE20-LIKE KINASE, ISOFORM B-RELATED"/>
    <property type="match status" value="1"/>
</dbReference>
<evidence type="ECO:0000313" key="8">
    <source>
        <dbReference type="EMBL" id="SPR02020.1"/>
    </source>
</evidence>
<evidence type="ECO:0000313" key="9">
    <source>
        <dbReference type="Proteomes" id="UP000290189"/>
    </source>
</evidence>
<dbReference type="Gene3D" id="1.10.510.10">
    <property type="entry name" value="Transferase(Phosphotransferase) domain 1"/>
    <property type="match status" value="1"/>
</dbReference>
<gene>
    <name evidence="8" type="ORF">PLBR_LOCUS9235</name>
</gene>
<evidence type="ECO:0000259" key="7">
    <source>
        <dbReference type="PROSITE" id="PS50011"/>
    </source>
</evidence>
<dbReference type="EMBL" id="OVEO01000020">
    <property type="protein sequence ID" value="SPR02020.1"/>
    <property type="molecule type" value="Genomic_DNA"/>
</dbReference>
<dbReference type="InterPro" id="IPR017441">
    <property type="entry name" value="Protein_kinase_ATP_BS"/>
</dbReference>
<dbReference type="PROSITE" id="PS50011">
    <property type="entry name" value="PROTEIN_KINASE_DOM"/>
    <property type="match status" value="1"/>
</dbReference>
<dbReference type="SMART" id="SM00220">
    <property type="entry name" value="S_TKc"/>
    <property type="match status" value="1"/>
</dbReference>
<feature type="domain" description="Protein kinase" evidence="7">
    <location>
        <begin position="146"/>
        <end position="387"/>
    </location>
</feature>
<keyword evidence="6" id="KW-0472">Membrane</keyword>
<evidence type="ECO:0000256" key="1">
    <source>
        <dbReference type="ARBA" id="ARBA00012513"/>
    </source>
</evidence>
<proteinExistence type="predicted"/>
<feature type="region of interest" description="Disordered" evidence="5">
    <location>
        <begin position="415"/>
        <end position="441"/>
    </location>
</feature>
<protein>
    <recommendedName>
        <fullName evidence="1">non-specific serine/threonine protein kinase</fullName>
        <ecNumber evidence="1">2.7.11.1</ecNumber>
    </recommendedName>
</protein>
<reference evidence="8 9" key="1">
    <citation type="submission" date="2018-03" db="EMBL/GenBank/DDBJ databases">
        <authorList>
            <person name="Fogelqvist J."/>
        </authorList>
    </citation>
    <scope>NUCLEOTIDE SEQUENCE [LARGE SCALE GENOMIC DNA]</scope>
</reference>
<feature type="transmembrane region" description="Helical" evidence="6">
    <location>
        <begin position="522"/>
        <end position="544"/>
    </location>
</feature>
<keyword evidence="2 4" id="KW-0547">Nucleotide-binding</keyword>
<dbReference type="InterPro" id="IPR011009">
    <property type="entry name" value="Kinase-like_dom_sf"/>
</dbReference>
<evidence type="ECO:0000256" key="3">
    <source>
        <dbReference type="ARBA" id="ARBA00022840"/>
    </source>
</evidence>
<dbReference type="InterPro" id="IPR050629">
    <property type="entry name" value="STE20/SPS1-PAK"/>
</dbReference>
<dbReference type="InterPro" id="IPR000719">
    <property type="entry name" value="Prot_kinase_dom"/>
</dbReference>
<geneLocation type="mitochondrion" evidence="8"/>
<dbReference type="Proteomes" id="UP000290189">
    <property type="component" value="Unassembled WGS sequence"/>
</dbReference>
<dbReference type="EC" id="2.7.11.1" evidence="1"/>
<evidence type="ECO:0000256" key="5">
    <source>
        <dbReference type="SAM" id="MobiDB-lite"/>
    </source>
</evidence>
<accession>A0A3P3YQ18</accession>
<organism evidence="8 9">
    <name type="scientific">Plasmodiophora brassicae</name>
    <name type="common">Clubroot disease agent</name>
    <dbReference type="NCBI Taxonomy" id="37360"/>
    <lineage>
        <taxon>Eukaryota</taxon>
        <taxon>Sar</taxon>
        <taxon>Rhizaria</taxon>
        <taxon>Endomyxa</taxon>
        <taxon>Phytomyxea</taxon>
        <taxon>Plasmodiophorida</taxon>
        <taxon>Plasmodiophoridae</taxon>
        <taxon>Plasmodiophora</taxon>
    </lineage>
</organism>
<keyword evidence="6" id="KW-1133">Transmembrane helix</keyword>
<keyword evidence="3 4" id="KW-0067">ATP-binding</keyword>
<dbReference type="Pfam" id="PF00069">
    <property type="entry name" value="Pkinase"/>
    <property type="match status" value="1"/>
</dbReference>
<keyword evidence="8" id="KW-0496">Mitochondrion</keyword>
<feature type="compositionally biased region" description="Polar residues" evidence="5">
    <location>
        <begin position="429"/>
        <end position="439"/>
    </location>
</feature>
<dbReference type="PANTHER" id="PTHR48012:SF28">
    <property type="entry name" value="SERINE_THREONINE-PROTEIN KINASE PAKE-RELATED"/>
    <property type="match status" value="1"/>
</dbReference>
<dbReference type="PROSITE" id="PS00108">
    <property type="entry name" value="PROTEIN_KINASE_ST"/>
    <property type="match status" value="1"/>
</dbReference>
<evidence type="ECO:0000256" key="6">
    <source>
        <dbReference type="SAM" id="Phobius"/>
    </source>
</evidence>
<dbReference type="GO" id="GO:0004674">
    <property type="term" value="F:protein serine/threonine kinase activity"/>
    <property type="evidence" value="ECO:0007669"/>
    <property type="project" value="UniProtKB-EC"/>
</dbReference>
<keyword evidence="6" id="KW-0812">Transmembrane</keyword>
<evidence type="ECO:0000256" key="4">
    <source>
        <dbReference type="PROSITE-ProRule" id="PRU10141"/>
    </source>
</evidence>
<dbReference type="GO" id="GO:0005737">
    <property type="term" value="C:cytoplasm"/>
    <property type="evidence" value="ECO:0007669"/>
    <property type="project" value="TreeGrafter"/>
</dbReference>
<dbReference type="SUPFAM" id="SSF56112">
    <property type="entry name" value="Protein kinase-like (PK-like)"/>
    <property type="match status" value="1"/>
</dbReference>
<dbReference type="GO" id="GO:0005524">
    <property type="term" value="F:ATP binding"/>
    <property type="evidence" value="ECO:0007669"/>
    <property type="project" value="UniProtKB-UniRule"/>
</dbReference>
<dbReference type="AlphaFoldDB" id="A0A3P3YQ18"/>
<evidence type="ECO:0000256" key="2">
    <source>
        <dbReference type="ARBA" id="ARBA00022741"/>
    </source>
</evidence>
<name>A0A3P3YQ18_PLABS</name>
<sequence>MSANDASPAQLAQFRDLLVNGAEFDLASADGKAPKRRWVWLNKSLDTICWGDSRKAWRYKEAPLRDALQIDEVDSGDAHELRLGLDDGRQMALTSPSYRQRNEFANALRRRDLLRDLPQTSSPFNVQHLSHVDVNLEWTGDLSKMFDLETKLGQGSFGSVYRARHKDSGVVMAVKLVVSDNMEEIRKEIDILKQCKHTDIVSYYGCGSGLDAEGQLWILMDYCDARDVGVVLDSYGPLPEDVIQYIMLHSVRATVYLHAKRIIHRDIKSGNILLTSDASVKLGDFGVSKQAATITSDKPEMAGSPLWMAPEVVKGRPAAFSSDVWSLGITAIELADGKPPRANLTAYQAMKAIAKDPPPTLSSPSKWSEPFRQARPSAVDLLMHPFLSQTIKEDKVKQRLKSIIAKKARRASSLGSRLKDITDKAQKAMSRSPSGSASPREQDDLIIEAADGDDNAYGTAIIREFDDDDAVDPAMGTALLDNARADATAVIRQDAEPDPTTTDSTGQLVIVKPQRKAGASPMPVIAIAVAVGILVVALALRFILRSSSSST</sequence>